<proteinExistence type="predicted"/>
<reference evidence="1" key="1">
    <citation type="submission" date="2020-10" db="EMBL/GenBank/DDBJ databases">
        <authorList>
            <person name="Gilroy R."/>
        </authorList>
    </citation>
    <scope>NUCLEOTIDE SEQUENCE</scope>
    <source>
        <strain evidence="1">13361</strain>
    </source>
</reference>
<comment type="caution">
    <text evidence="1">The sequence shown here is derived from an EMBL/GenBank/DDBJ whole genome shotgun (WGS) entry which is preliminary data.</text>
</comment>
<evidence type="ECO:0000313" key="1">
    <source>
        <dbReference type="EMBL" id="HIQ67380.1"/>
    </source>
</evidence>
<sequence>MENHNNAEMRKEDRQQLVDLGSDITSNSKGSIYTLTIIGQV</sequence>
<dbReference type="EMBL" id="DVFK01000036">
    <property type="protein sequence ID" value="HIQ67380.1"/>
    <property type="molecule type" value="Genomic_DNA"/>
</dbReference>
<accession>A0A9D0Z3Q1</accession>
<organism evidence="1 2">
    <name type="scientific">Candidatus Faecousia excrementigallinarum</name>
    <dbReference type="NCBI Taxonomy" id="2840806"/>
    <lineage>
        <taxon>Bacteria</taxon>
        <taxon>Bacillati</taxon>
        <taxon>Bacillota</taxon>
        <taxon>Clostridia</taxon>
        <taxon>Eubacteriales</taxon>
        <taxon>Oscillospiraceae</taxon>
        <taxon>Faecousia</taxon>
    </lineage>
</organism>
<name>A0A9D0Z3Q1_9FIRM</name>
<feature type="non-terminal residue" evidence="1">
    <location>
        <position position="41"/>
    </location>
</feature>
<dbReference type="Proteomes" id="UP000886796">
    <property type="component" value="Unassembled WGS sequence"/>
</dbReference>
<protein>
    <submittedName>
        <fullName evidence="1">Peptidase S14</fullName>
    </submittedName>
</protein>
<evidence type="ECO:0000313" key="2">
    <source>
        <dbReference type="Proteomes" id="UP000886796"/>
    </source>
</evidence>
<dbReference type="AlphaFoldDB" id="A0A9D0Z3Q1"/>
<gene>
    <name evidence="1" type="ORF">IAB74_02580</name>
</gene>
<reference evidence="1" key="2">
    <citation type="journal article" date="2021" name="PeerJ">
        <title>Extensive microbial diversity within the chicken gut microbiome revealed by metagenomics and culture.</title>
        <authorList>
            <person name="Gilroy R."/>
            <person name="Ravi A."/>
            <person name="Getino M."/>
            <person name="Pursley I."/>
            <person name="Horton D.L."/>
            <person name="Alikhan N.F."/>
            <person name="Baker D."/>
            <person name="Gharbi K."/>
            <person name="Hall N."/>
            <person name="Watson M."/>
            <person name="Adriaenssens E.M."/>
            <person name="Foster-Nyarko E."/>
            <person name="Jarju S."/>
            <person name="Secka A."/>
            <person name="Antonio M."/>
            <person name="Oren A."/>
            <person name="Chaudhuri R.R."/>
            <person name="La Ragione R."/>
            <person name="Hildebrand F."/>
            <person name="Pallen M.J."/>
        </authorList>
    </citation>
    <scope>NUCLEOTIDE SEQUENCE</scope>
    <source>
        <strain evidence="1">13361</strain>
    </source>
</reference>